<comment type="caution">
    <text evidence="8">The sequence shown here is derived from an EMBL/GenBank/DDBJ whole genome shotgun (WGS) entry which is preliminary data.</text>
</comment>
<evidence type="ECO:0000256" key="4">
    <source>
        <dbReference type="ARBA" id="ARBA00022989"/>
    </source>
</evidence>
<feature type="domain" description="DUF2179" evidence="7">
    <location>
        <begin position="216"/>
        <end position="270"/>
    </location>
</feature>
<keyword evidence="5 6" id="KW-0472">Membrane</keyword>
<evidence type="ECO:0000256" key="3">
    <source>
        <dbReference type="ARBA" id="ARBA00022692"/>
    </source>
</evidence>
<evidence type="ECO:0000256" key="5">
    <source>
        <dbReference type="ARBA" id="ARBA00023136"/>
    </source>
</evidence>
<dbReference type="Pfam" id="PF10035">
    <property type="entry name" value="DUF2179"/>
    <property type="match status" value="1"/>
</dbReference>
<dbReference type="EMBL" id="LCZJ02000037">
    <property type="protein sequence ID" value="KTD84067.1"/>
    <property type="molecule type" value="Genomic_DNA"/>
</dbReference>
<dbReference type="PIRSF" id="PIRSF006483">
    <property type="entry name" value="Membrane_protein_YitT"/>
    <property type="match status" value="1"/>
</dbReference>
<evidence type="ECO:0000256" key="6">
    <source>
        <dbReference type="SAM" id="Phobius"/>
    </source>
</evidence>
<gene>
    <name evidence="8" type="ORF">UQ64_28310</name>
</gene>
<feature type="transmembrane region" description="Helical" evidence="6">
    <location>
        <begin position="145"/>
        <end position="163"/>
    </location>
</feature>
<dbReference type="RefSeq" id="WP_060626139.1">
    <property type="nucleotide sequence ID" value="NZ_LCZJ02000037.1"/>
</dbReference>
<keyword evidence="2" id="KW-1003">Cell membrane</keyword>
<dbReference type="PANTHER" id="PTHR33545:SF4">
    <property type="entry name" value="UPF0750 MEMBRANE PROTEIN YXKD"/>
    <property type="match status" value="1"/>
</dbReference>
<organism evidence="8 9">
    <name type="scientific">Paenibacillus etheri</name>
    <dbReference type="NCBI Taxonomy" id="1306852"/>
    <lineage>
        <taxon>Bacteria</taxon>
        <taxon>Bacillati</taxon>
        <taxon>Bacillota</taxon>
        <taxon>Bacilli</taxon>
        <taxon>Bacillales</taxon>
        <taxon>Paenibacillaceae</taxon>
        <taxon>Paenibacillus</taxon>
    </lineage>
</organism>
<dbReference type="Gene3D" id="3.30.70.120">
    <property type="match status" value="1"/>
</dbReference>
<keyword evidence="3 6" id="KW-0812">Transmembrane</keyword>
<dbReference type="PANTHER" id="PTHR33545">
    <property type="entry name" value="UPF0750 MEMBRANE PROTEIN YITT-RELATED"/>
    <property type="match status" value="1"/>
</dbReference>
<comment type="subcellular location">
    <subcellularLocation>
        <location evidence="1">Cell membrane</location>
        <topology evidence="1">Multi-pass membrane protein</topology>
    </subcellularLocation>
</comment>
<feature type="transmembrane region" description="Helical" evidence="6">
    <location>
        <begin position="47"/>
        <end position="67"/>
    </location>
</feature>
<dbReference type="InterPro" id="IPR051461">
    <property type="entry name" value="UPF0750_membrane"/>
</dbReference>
<reference evidence="8 9" key="1">
    <citation type="journal article" date="2015" name="Int. Biodeterior. Biodegradation">
        <title>Physiological and genetic screening methods for the isolation of methyl tert-butyl ether-degrading bacteria for bioremediation purposes.</title>
        <authorList>
            <person name="Guisado I.M."/>
            <person name="Purswani J."/>
            <person name="Gonzalez Lopez J."/>
            <person name="Pozo C."/>
        </authorList>
    </citation>
    <scope>NUCLEOTIDE SEQUENCE [LARGE SCALE GENOMIC DNA]</scope>
    <source>
        <strain evidence="8 9">SH7</strain>
    </source>
</reference>
<dbReference type="AlphaFoldDB" id="A0A0W1AS27"/>
<accession>A0A0W1AS27</accession>
<dbReference type="InterPro" id="IPR015867">
    <property type="entry name" value="N-reg_PII/ATP_PRibTrfase_C"/>
</dbReference>
<dbReference type="InterPro" id="IPR019264">
    <property type="entry name" value="DUF2179"/>
</dbReference>
<dbReference type="InterPro" id="IPR003740">
    <property type="entry name" value="YitT"/>
</dbReference>
<dbReference type="GO" id="GO:0005886">
    <property type="term" value="C:plasma membrane"/>
    <property type="evidence" value="ECO:0007669"/>
    <property type="project" value="UniProtKB-SubCell"/>
</dbReference>
<name>A0A0W1AS27_9BACL</name>
<evidence type="ECO:0000256" key="2">
    <source>
        <dbReference type="ARBA" id="ARBA00022475"/>
    </source>
</evidence>
<keyword evidence="9" id="KW-1185">Reference proteome</keyword>
<evidence type="ECO:0000259" key="7">
    <source>
        <dbReference type="Pfam" id="PF10035"/>
    </source>
</evidence>
<feature type="transmembrane region" description="Helical" evidence="6">
    <location>
        <begin position="74"/>
        <end position="91"/>
    </location>
</feature>
<proteinExistence type="predicted"/>
<sequence length="278" mass="30894">MKKRISDIVSIIVGALLFSLAVNLFVIPNEFGEGGVTGLTMITYYLYQWSPGIVSLILNALLLIVGYKFLDKTTTVYTIIAVFFNSLFLILTKNWHIASDELIINAIFGGILSGVGIGMIIRVGGTTAGSTIIARILHKFLDWNVSYALLLVDLVVVFASYFIIGVQSLMFTIVMLYIATKVMDFIIEGVNPKKAVTIVSKEQDKIAEQVNGIMDRGVTVIYGRGYYTKEPKELLYIVISKQEVTMLKKIVRSIDKEAFITIHDVRDVFGEGFVKLAK</sequence>
<feature type="transmembrane region" description="Helical" evidence="6">
    <location>
        <begin position="103"/>
        <end position="124"/>
    </location>
</feature>
<evidence type="ECO:0000313" key="9">
    <source>
        <dbReference type="Proteomes" id="UP000054709"/>
    </source>
</evidence>
<dbReference type="Pfam" id="PF02588">
    <property type="entry name" value="YitT_membrane"/>
    <property type="match status" value="1"/>
</dbReference>
<feature type="transmembrane region" description="Helical" evidence="6">
    <location>
        <begin position="7"/>
        <end position="27"/>
    </location>
</feature>
<dbReference type="Proteomes" id="UP000054709">
    <property type="component" value="Unassembled WGS sequence"/>
</dbReference>
<dbReference type="OrthoDB" id="1758221at2"/>
<keyword evidence="4 6" id="KW-1133">Transmembrane helix</keyword>
<protein>
    <recommendedName>
        <fullName evidence="7">DUF2179 domain-containing protein</fullName>
    </recommendedName>
</protein>
<evidence type="ECO:0000256" key="1">
    <source>
        <dbReference type="ARBA" id="ARBA00004651"/>
    </source>
</evidence>
<evidence type="ECO:0000313" key="8">
    <source>
        <dbReference type="EMBL" id="KTD84067.1"/>
    </source>
</evidence>
<dbReference type="CDD" id="cd16380">
    <property type="entry name" value="YitT_C"/>
    <property type="match status" value="1"/>
</dbReference>